<protein>
    <recommendedName>
        <fullName evidence="4">rRNA-processing protein EFG1</fullName>
    </recommendedName>
    <alternativeName>
        <fullName evidence="5">rRNA-processing protein efg1</fullName>
    </alternativeName>
</protein>
<keyword evidence="10" id="KW-1185">Reference proteome</keyword>
<dbReference type="InterPro" id="IPR019310">
    <property type="entry name" value="Efg1"/>
</dbReference>
<dbReference type="GO" id="GO:0030688">
    <property type="term" value="C:preribosome, small subunit precursor"/>
    <property type="evidence" value="ECO:0007669"/>
    <property type="project" value="TreeGrafter"/>
</dbReference>
<evidence type="ECO:0000256" key="2">
    <source>
        <dbReference type="ARBA" id="ARBA00004604"/>
    </source>
</evidence>
<accession>A0A9P4U013</accession>
<evidence type="ECO:0000256" key="7">
    <source>
        <dbReference type="ARBA" id="ARBA00023054"/>
    </source>
</evidence>
<feature type="non-terminal residue" evidence="9">
    <location>
        <position position="128"/>
    </location>
</feature>
<dbReference type="AlphaFoldDB" id="A0A9P4U013"/>
<dbReference type="Pfam" id="PF10153">
    <property type="entry name" value="Efg1"/>
    <property type="match status" value="1"/>
</dbReference>
<evidence type="ECO:0000256" key="4">
    <source>
        <dbReference type="ARBA" id="ARBA00018689"/>
    </source>
</evidence>
<evidence type="ECO:0000256" key="1">
    <source>
        <dbReference type="ARBA" id="ARBA00002773"/>
    </source>
</evidence>
<organism evidence="9 10">
    <name type="scientific">Tothia fuscella</name>
    <dbReference type="NCBI Taxonomy" id="1048955"/>
    <lineage>
        <taxon>Eukaryota</taxon>
        <taxon>Fungi</taxon>
        <taxon>Dikarya</taxon>
        <taxon>Ascomycota</taxon>
        <taxon>Pezizomycotina</taxon>
        <taxon>Dothideomycetes</taxon>
        <taxon>Pleosporomycetidae</taxon>
        <taxon>Venturiales</taxon>
        <taxon>Cylindrosympodiaceae</taxon>
        <taxon>Tothia</taxon>
    </lineage>
</organism>
<sequence>LKHQIRDLERLITNSSSHQNASITLLNERKLAALRHELVLTKASREKTRMIEKYHMVRFFERKKAERHLKKAIKAQVEYDGGDDDDVAERERLARKVHIATIDLNYTNYSPLDSVYVSLYPNQKSESD</sequence>
<keyword evidence="6" id="KW-0698">rRNA processing</keyword>
<evidence type="ECO:0000256" key="3">
    <source>
        <dbReference type="ARBA" id="ARBA00006916"/>
    </source>
</evidence>
<feature type="non-terminal residue" evidence="9">
    <location>
        <position position="1"/>
    </location>
</feature>
<name>A0A9P4U013_9PEZI</name>
<gene>
    <name evidence="9" type="ORF">EJ08DRAFT_557273</name>
</gene>
<keyword evidence="7" id="KW-0175">Coiled coil</keyword>
<dbReference type="PANTHER" id="PTHR33911:SF1">
    <property type="entry name" value="RRNA-PROCESSING PROTEIN EFG1"/>
    <property type="match status" value="1"/>
</dbReference>
<comment type="caution">
    <text evidence="9">The sequence shown here is derived from an EMBL/GenBank/DDBJ whole genome shotgun (WGS) entry which is preliminary data.</text>
</comment>
<dbReference type="GO" id="GO:0005730">
    <property type="term" value="C:nucleolus"/>
    <property type="evidence" value="ECO:0007669"/>
    <property type="project" value="UniProtKB-SubCell"/>
</dbReference>
<dbReference type="OrthoDB" id="47732at2759"/>
<evidence type="ECO:0000256" key="5">
    <source>
        <dbReference type="ARBA" id="ARBA00019827"/>
    </source>
</evidence>
<reference evidence="9" key="1">
    <citation type="journal article" date="2020" name="Stud. Mycol.">
        <title>101 Dothideomycetes genomes: a test case for predicting lifestyles and emergence of pathogens.</title>
        <authorList>
            <person name="Haridas S."/>
            <person name="Albert R."/>
            <person name="Binder M."/>
            <person name="Bloem J."/>
            <person name="Labutti K."/>
            <person name="Salamov A."/>
            <person name="Andreopoulos B."/>
            <person name="Baker S."/>
            <person name="Barry K."/>
            <person name="Bills G."/>
            <person name="Bluhm B."/>
            <person name="Cannon C."/>
            <person name="Castanera R."/>
            <person name="Culley D."/>
            <person name="Daum C."/>
            <person name="Ezra D."/>
            <person name="Gonzalez J."/>
            <person name="Henrissat B."/>
            <person name="Kuo A."/>
            <person name="Liang C."/>
            <person name="Lipzen A."/>
            <person name="Lutzoni F."/>
            <person name="Magnuson J."/>
            <person name="Mondo S."/>
            <person name="Nolan M."/>
            <person name="Ohm R."/>
            <person name="Pangilinan J."/>
            <person name="Park H.-J."/>
            <person name="Ramirez L."/>
            <person name="Alfaro M."/>
            <person name="Sun H."/>
            <person name="Tritt A."/>
            <person name="Yoshinaga Y."/>
            <person name="Zwiers L.-H."/>
            <person name="Turgeon B."/>
            <person name="Goodwin S."/>
            <person name="Spatafora J."/>
            <person name="Crous P."/>
            <person name="Grigoriev I."/>
        </authorList>
    </citation>
    <scope>NUCLEOTIDE SEQUENCE</scope>
    <source>
        <strain evidence="9">CBS 130266</strain>
    </source>
</reference>
<dbReference type="GO" id="GO:0000462">
    <property type="term" value="P:maturation of SSU-rRNA from tricistronic rRNA transcript (SSU-rRNA, 5.8S rRNA, LSU-rRNA)"/>
    <property type="evidence" value="ECO:0007669"/>
    <property type="project" value="TreeGrafter"/>
</dbReference>
<proteinExistence type="inferred from homology"/>
<evidence type="ECO:0000256" key="8">
    <source>
        <dbReference type="ARBA" id="ARBA00023242"/>
    </source>
</evidence>
<evidence type="ECO:0000313" key="10">
    <source>
        <dbReference type="Proteomes" id="UP000800235"/>
    </source>
</evidence>
<evidence type="ECO:0000313" key="9">
    <source>
        <dbReference type="EMBL" id="KAF2431976.1"/>
    </source>
</evidence>
<evidence type="ECO:0000256" key="6">
    <source>
        <dbReference type="ARBA" id="ARBA00022552"/>
    </source>
</evidence>
<keyword evidence="8" id="KW-0539">Nucleus</keyword>
<comment type="function">
    <text evidence="1">Involved in rRNA processing.</text>
</comment>
<comment type="subcellular location">
    <subcellularLocation>
        <location evidence="2">Nucleus</location>
        <location evidence="2">Nucleolus</location>
    </subcellularLocation>
</comment>
<dbReference type="Proteomes" id="UP000800235">
    <property type="component" value="Unassembled WGS sequence"/>
</dbReference>
<dbReference type="InterPro" id="IPR050786">
    <property type="entry name" value="EFG1_rRNA-proc"/>
</dbReference>
<dbReference type="EMBL" id="MU007028">
    <property type="protein sequence ID" value="KAF2431976.1"/>
    <property type="molecule type" value="Genomic_DNA"/>
</dbReference>
<dbReference type="PANTHER" id="PTHR33911">
    <property type="entry name" value="RRNA-PROCESSING PROTEIN EFG1"/>
    <property type="match status" value="1"/>
</dbReference>
<comment type="similarity">
    <text evidence="3">Belongs to the EFG1 family.</text>
</comment>